<proteinExistence type="predicted"/>
<reference evidence="1 2" key="1">
    <citation type="submission" date="2018-06" db="EMBL/GenBank/DDBJ databases">
        <authorList>
            <consortium name="Pathogen Informatics"/>
            <person name="Doyle S."/>
        </authorList>
    </citation>
    <scope>NUCLEOTIDE SEQUENCE [LARGE SCALE GENOMIC DNA]</scope>
    <source>
        <strain evidence="1 2">NCTC9617</strain>
    </source>
</reference>
<dbReference type="Proteomes" id="UP000255167">
    <property type="component" value="Unassembled WGS sequence"/>
</dbReference>
<name>A0A378FLT9_KLEPN</name>
<evidence type="ECO:0000313" key="1">
    <source>
        <dbReference type="EMBL" id="STW46151.1"/>
    </source>
</evidence>
<evidence type="ECO:0000313" key="2">
    <source>
        <dbReference type="Proteomes" id="UP000255167"/>
    </source>
</evidence>
<accession>A0A378FLT9</accession>
<dbReference type="AlphaFoldDB" id="A0A378FLT9"/>
<organism evidence="1 2">
    <name type="scientific">Klebsiella pneumoniae</name>
    <dbReference type="NCBI Taxonomy" id="573"/>
    <lineage>
        <taxon>Bacteria</taxon>
        <taxon>Pseudomonadati</taxon>
        <taxon>Pseudomonadota</taxon>
        <taxon>Gammaproteobacteria</taxon>
        <taxon>Enterobacterales</taxon>
        <taxon>Enterobacteriaceae</taxon>
        <taxon>Klebsiella/Raoultella group</taxon>
        <taxon>Klebsiella</taxon>
        <taxon>Klebsiella pneumoniae complex</taxon>
    </lineage>
</organism>
<gene>
    <name evidence="1" type="ORF">NCTC9617_02652</name>
</gene>
<protein>
    <submittedName>
        <fullName evidence="1">Uncharacterized protein</fullName>
    </submittedName>
</protein>
<dbReference type="EMBL" id="UGNC01000005">
    <property type="protein sequence ID" value="STW46151.1"/>
    <property type="molecule type" value="Genomic_DNA"/>
</dbReference>
<sequence length="62" mass="6919">MGTAVTAGQHFPTRLKAIRQQDSGTLDSMDIGFVLQKVSQRFRGFVQFVTNKILVHEDNPSV</sequence>